<evidence type="ECO:0000313" key="2">
    <source>
        <dbReference type="EMBL" id="GAS97221.1"/>
    </source>
</evidence>
<accession>A0A100WFB3</accession>
<proteinExistence type="predicted"/>
<dbReference type="Proteomes" id="UP000069443">
    <property type="component" value="Unassembled WGS sequence"/>
</dbReference>
<dbReference type="STRING" id="228230.RMCC_4187"/>
<gene>
    <name evidence="2" type="ORF">RMCC_4187</name>
</gene>
<comment type="caution">
    <text evidence="2">The sequence shown here is derived from an EMBL/GenBank/DDBJ whole genome shotgun (WGS) entry which is preliminary data.</text>
</comment>
<feature type="compositionally biased region" description="Polar residues" evidence="1">
    <location>
        <begin position="1"/>
        <end position="13"/>
    </location>
</feature>
<organism evidence="2 3">
    <name type="scientific">Mycolicibacterium canariasense</name>
    <name type="common">Mycobacterium canariasense</name>
    <dbReference type="NCBI Taxonomy" id="228230"/>
    <lineage>
        <taxon>Bacteria</taxon>
        <taxon>Bacillati</taxon>
        <taxon>Actinomycetota</taxon>
        <taxon>Actinomycetes</taxon>
        <taxon>Mycobacteriales</taxon>
        <taxon>Mycobacteriaceae</taxon>
        <taxon>Mycolicibacterium</taxon>
    </lineage>
</organism>
<evidence type="ECO:0000256" key="1">
    <source>
        <dbReference type="SAM" id="MobiDB-lite"/>
    </source>
</evidence>
<sequence length="88" mass="9286">MATSLALSSSEQAATEDGDPFTSSPTTRPLRVGDPSDTRTMLTSAPPADNPSASAALKLARPQGVGGYELRIPKLGMHERWDSPVFES</sequence>
<feature type="compositionally biased region" description="Low complexity" evidence="1">
    <location>
        <begin position="44"/>
        <end position="55"/>
    </location>
</feature>
<keyword evidence="3" id="KW-1185">Reference proteome</keyword>
<dbReference type="AlphaFoldDB" id="A0A100WFB3"/>
<reference evidence="3" key="1">
    <citation type="journal article" date="2016" name="Genome Announc.">
        <title>Draft Genome Sequences of Five Rapidly Growing Mycobacterium Species, M. thermoresistibile, M. fortuitum subsp. acetamidolyticum, M. canariasense, M. brisbanense, and M. novocastrense.</title>
        <authorList>
            <person name="Katahira K."/>
            <person name="Ogura Y."/>
            <person name="Gotoh Y."/>
            <person name="Hayashi T."/>
        </authorList>
    </citation>
    <scope>NUCLEOTIDE SEQUENCE [LARGE SCALE GENOMIC DNA]</scope>
    <source>
        <strain evidence="3">JCM15298</strain>
    </source>
</reference>
<dbReference type="EMBL" id="BCSY01000070">
    <property type="protein sequence ID" value="GAS97221.1"/>
    <property type="molecule type" value="Genomic_DNA"/>
</dbReference>
<evidence type="ECO:0000313" key="3">
    <source>
        <dbReference type="Proteomes" id="UP000069443"/>
    </source>
</evidence>
<protein>
    <submittedName>
        <fullName evidence="2">Exopolygalacturonase</fullName>
    </submittedName>
</protein>
<reference evidence="3" key="2">
    <citation type="submission" date="2016-02" db="EMBL/GenBank/DDBJ databases">
        <title>Draft genome sequence of five rapidly growing Mycobacterium species.</title>
        <authorList>
            <person name="Katahira K."/>
            <person name="Gotou Y."/>
            <person name="Iida K."/>
            <person name="Ogura Y."/>
            <person name="Hayashi T."/>
        </authorList>
    </citation>
    <scope>NUCLEOTIDE SEQUENCE [LARGE SCALE GENOMIC DNA]</scope>
    <source>
        <strain evidence="3">JCM15298</strain>
    </source>
</reference>
<name>A0A100WFB3_MYCCR</name>
<feature type="region of interest" description="Disordered" evidence="1">
    <location>
        <begin position="1"/>
        <end position="55"/>
    </location>
</feature>